<dbReference type="InterPro" id="IPR023168">
    <property type="entry name" value="GatB_Yqey_C_2"/>
</dbReference>
<keyword evidence="2" id="KW-1185">Reference proteome</keyword>
<dbReference type="PANTHER" id="PTHR28055:SF1">
    <property type="entry name" value="ALTERED INHERITANCE OF MITOCHONDRIA PROTEIN 41, MITOCHONDRIAL"/>
    <property type="match status" value="1"/>
</dbReference>
<reference evidence="1 2" key="1">
    <citation type="submission" date="2019-04" db="EMBL/GenBank/DDBJ databases">
        <title>Rhodococcus oryzae sp. nov., a novel actinomycete isolated from rhizosphere soil of rice (Oryza sativa L.).</title>
        <authorList>
            <person name="Li C."/>
        </authorList>
    </citation>
    <scope>NUCLEOTIDE SEQUENCE [LARGE SCALE GENOMIC DNA]</scope>
    <source>
        <strain evidence="1 2">NEAU-CX67</strain>
    </source>
</reference>
<comment type="caution">
    <text evidence="1">The sequence shown here is derived from an EMBL/GenBank/DDBJ whole genome shotgun (WGS) entry which is preliminary data.</text>
</comment>
<organism evidence="1 2">
    <name type="scientific">Rhodococcus oryzae</name>
    <dbReference type="NCBI Taxonomy" id="2571143"/>
    <lineage>
        <taxon>Bacteria</taxon>
        <taxon>Bacillati</taxon>
        <taxon>Actinomycetota</taxon>
        <taxon>Actinomycetes</taxon>
        <taxon>Mycobacteriales</taxon>
        <taxon>Nocardiaceae</taxon>
        <taxon>Rhodococcus</taxon>
    </lineage>
</organism>
<dbReference type="Proteomes" id="UP000305109">
    <property type="component" value="Unassembled WGS sequence"/>
</dbReference>
<dbReference type="Gene3D" id="1.10.1510.10">
    <property type="entry name" value="Uncharacterised protein YqeY/AIM41 PF09424, N-terminal domain"/>
    <property type="match status" value="1"/>
</dbReference>
<gene>
    <name evidence="1" type="ORF">FCG67_17600</name>
</gene>
<dbReference type="InterPro" id="IPR042184">
    <property type="entry name" value="YqeY/Aim41_N"/>
</dbReference>
<name>A0ABY2RHH0_9NOCA</name>
<dbReference type="Gene3D" id="1.10.10.410">
    <property type="match status" value="1"/>
</dbReference>
<accession>A0ABY2RHH0</accession>
<dbReference type="SUPFAM" id="SSF89095">
    <property type="entry name" value="GatB/YqeY motif"/>
    <property type="match status" value="1"/>
</dbReference>
<dbReference type="EMBL" id="SUMD01000008">
    <property type="protein sequence ID" value="TJZ76518.1"/>
    <property type="molecule type" value="Genomic_DNA"/>
</dbReference>
<dbReference type="PANTHER" id="PTHR28055">
    <property type="entry name" value="ALTERED INHERITANCE OF MITOCHONDRIA PROTEIN 41, MITOCHONDRIAL"/>
    <property type="match status" value="1"/>
</dbReference>
<dbReference type="RefSeq" id="WP_077043081.1">
    <property type="nucleotide sequence ID" value="NZ_SUMD01000008.1"/>
</dbReference>
<evidence type="ECO:0000313" key="1">
    <source>
        <dbReference type="EMBL" id="TJZ76518.1"/>
    </source>
</evidence>
<protein>
    <submittedName>
        <fullName evidence="1">GatB/YqeY domain-containing protein</fullName>
    </submittedName>
</protein>
<sequence length="158" mass="16924">MSDSTSSLKSTLRADMTAAMKAKDALRLQTLRMLLAAVQTEEVSGKEARELTDEEVLKVLAKESKKRGESAEIYTEAGRGELAATERAEAQIIDEYLPTPLTDAELADVADTAIAQVAEEIGERPGMRQMGQVMKAATALAAGKADGTRVSKAVKDRL</sequence>
<dbReference type="Pfam" id="PF09424">
    <property type="entry name" value="YqeY"/>
    <property type="match status" value="1"/>
</dbReference>
<dbReference type="InterPro" id="IPR003789">
    <property type="entry name" value="Asn/Gln_tRNA_amidoTrase-B-like"/>
</dbReference>
<evidence type="ECO:0000313" key="2">
    <source>
        <dbReference type="Proteomes" id="UP000305109"/>
    </source>
</evidence>
<dbReference type="InterPro" id="IPR019004">
    <property type="entry name" value="YqeY/Aim41"/>
</dbReference>
<proteinExistence type="predicted"/>